<proteinExistence type="predicted"/>
<feature type="region of interest" description="Disordered" evidence="1">
    <location>
        <begin position="24"/>
        <end position="58"/>
    </location>
</feature>
<dbReference type="AlphaFoldDB" id="A0A6J7BT02"/>
<gene>
    <name evidence="2" type="ORF">UFOPK3278_00758</name>
</gene>
<reference evidence="2" key="1">
    <citation type="submission" date="2020-05" db="EMBL/GenBank/DDBJ databases">
        <authorList>
            <person name="Chiriac C."/>
            <person name="Salcher M."/>
            <person name="Ghai R."/>
            <person name="Kavagutti S V."/>
        </authorList>
    </citation>
    <scope>NUCLEOTIDE SEQUENCE</scope>
</reference>
<dbReference type="EMBL" id="CAFBIX010000026">
    <property type="protein sequence ID" value="CAB4848235.1"/>
    <property type="molecule type" value="Genomic_DNA"/>
</dbReference>
<accession>A0A6J7BT02</accession>
<sequence length="149" mass="16447">MAKDYQSELKDLYDTGITDRQIDEAKQKQKEISRLSKPKQYSPKDISSKTPEPTFKSDVDDIVSGVKKADRKINDTLDPNGILRKGMVKAAGKEERGILGDYSDLSRDFPELKKKKGGMIKKMASGGKVSQLAKANGIAVRGKTRGKIC</sequence>
<name>A0A6J7BT02_9ZZZZ</name>
<feature type="compositionally biased region" description="Basic and acidic residues" evidence="1">
    <location>
        <begin position="24"/>
        <end position="34"/>
    </location>
</feature>
<protein>
    <submittedName>
        <fullName evidence="2">Unannotated protein</fullName>
    </submittedName>
</protein>
<organism evidence="2">
    <name type="scientific">freshwater metagenome</name>
    <dbReference type="NCBI Taxonomy" id="449393"/>
    <lineage>
        <taxon>unclassified sequences</taxon>
        <taxon>metagenomes</taxon>
        <taxon>ecological metagenomes</taxon>
    </lineage>
</organism>
<evidence type="ECO:0000256" key="1">
    <source>
        <dbReference type="SAM" id="MobiDB-lite"/>
    </source>
</evidence>
<evidence type="ECO:0000313" key="2">
    <source>
        <dbReference type="EMBL" id="CAB4848235.1"/>
    </source>
</evidence>